<comment type="caution">
    <text evidence="4">The sequence shown here is derived from an EMBL/GenBank/DDBJ whole genome shotgun (WGS) entry which is preliminary data.</text>
</comment>
<evidence type="ECO:0000256" key="2">
    <source>
        <dbReference type="ARBA" id="ARBA00023239"/>
    </source>
</evidence>
<reference evidence="5" key="1">
    <citation type="journal article" date="2019" name="Int. J. Syst. Evol. Microbiol.">
        <title>The Global Catalogue of Microorganisms (GCM) 10K type strain sequencing project: providing services to taxonomists for standard genome sequencing and annotation.</title>
        <authorList>
            <consortium name="The Broad Institute Genomics Platform"/>
            <consortium name="The Broad Institute Genome Sequencing Center for Infectious Disease"/>
            <person name="Wu L."/>
            <person name="Ma J."/>
        </authorList>
    </citation>
    <scope>NUCLEOTIDE SEQUENCE [LARGE SCALE GENOMIC DNA]</scope>
    <source>
        <strain evidence="5">NBRC 101365</strain>
    </source>
</reference>
<proteinExistence type="predicted"/>
<dbReference type="Proteomes" id="UP001156882">
    <property type="component" value="Unassembled WGS sequence"/>
</dbReference>
<dbReference type="EMBL" id="BSPC01000063">
    <property type="protein sequence ID" value="GLS22388.1"/>
    <property type="molecule type" value="Genomic_DNA"/>
</dbReference>
<keyword evidence="5" id="KW-1185">Reference proteome</keyword>
<dbReference type="InterPro" id="IPR036409">
    <property type="entry name" value="Aldolase_II/adducin_N_sf"/>
</dbReference>
<evidence type="ECO:0000256" key="1">
    <source>
        <dbReference type="ARBA" id="ARBA00022723"/>
    </source>
</evidence>
<dbReference type="Pfam" id="PF00596">
    <property type="entry name" value="Aldolase_II"/>
    <property type="match status" value="1"/>
</dbReference>
<accession>A0ABQ6CRI2</accession>
<dbReference type="InterPro" id="IPR001303">
    <property type="entry name" value="Aldolase_II/adducin_N"/>
</dbReference>
<dbReference type="PANTHER" id="PTHR22789">
    <property type="entry name" value="FUCULOSE PHOSPHATE ALDOLASE"/>
    <property type="match status" value="1"/>
</dbReference>
<dbReference type="Gene3D" id="3.40.225.10">
    <property type="entry name" value="Class II aldolase/adducin N-terminal domain"/>
    <property type="match status" value="1"/>
</dbReference>
<evidence type="ECO:0000313" key="5">
    <source>
        <dbReference type="Proteomes" id="UP001156882"/>
    </source>
</evidence>
<sequence>MLPDVDPKAALPPITAYYLMRAGRTALLPYFRPGDPAVADAIKGLAGKYSSVLLANHGPVVAGKDLEGAVYAIEELEETAKLHLLLRNLNPRHLSPSQVSELARYFDLPGHSHSDDHE</sequence>
<gene>
    <name evidence="4" type="ORF">GCM10007874_54060</name>
</gene>
<keyword evidence="2" id="KW-0456">Lyase</keyword>
<keyword evidence="1" id="KW-0479">Metal-binding</keyword>
<protein>
    <recommendedName>
        <fullName evidence="3">Class II aldolase/adducin N-terminal domain-containing protein</fullName>
    </recommendedName>
</protein>
<organism evidence="4 5">
    <name type="scientific">Labrys miyagiensis</name>
    <dbReference type="NCBI Taxonomy" id="346912"/>
    <lineage>
        <taxon>Bacteria</taxon>
        <taxon>Pseudomonadati</taxon>
        <taxon>Pseudomonadota</taxon>
        <taxon>Alphaproteobacteria</taxon>
        <taxon>Hyphomicrobiales</taxon>
        <taxon>Xanthobacteraceae</taxon>
        <taxon>Labrys</taxon>
    </lineage>
</organism>
<feature type="domain" description="Class II aldolase/adducin N-terminal" evidence="3">
    <location>
        <begin position="9"/>
        <end position="84"/>
    </location>
</feature>
<name>A0ABQ6CRI2_9HYPH</name>
<evidence type="ECO:0000313" key="4">
    <source>
        <dbReference type="EMBL" id="GLS22388.1"/>
    </source>
</evidence>
<dbReference type="SUPFAM" id="SSF53639">
    <property type="entry name" value="AraD/HMP-PK domain-like"/>
    <property type="match status" value="1"/>
</dbReference>
<dbReference type="PANTHER" id="PTHR22789:SF0">
    <property type="entry name" value="3-OXO-TETRONATE 4-PHOSPHATE DECARBOXYLASE-RELATED"/>
    <property type="match status" value="1"/>
</dbReference>
<dbReference type="InterPro" id="IPR050197">
    <property type="entry name" value="Aldolase_class_II_sugar_metab"/>
</dbReference>
<evidence type="ECO:0000259" key="3">
    <source>
        <dbReference type="Pfam" id="PF00596"/>
    </source>
</evidence>